<comment type="caution">
    <text evidence="1">The sequence shown here is derived from an EMBL/GenBank/DDBJ whole genome shotgun (WGS) entry which is preliminary data.</text>
</comment>
<reference evidence="2" key="1">
    <citation type="journal article" date="2019" name="Int. J. Syst. Evol. Microbiol.">
        <title>The Global Catalogue of Microorganisms (GCM) 10K type strain sequencing project: providing services to taxonomists for standard genome sequencing and annotation.</title>
        <authorList>
            <consortium name="The Broad Institute Genomics Platform"/>
            <consortium name="The Broad Institute Genome Sequencing Center for Infectious Disease"/>
            <person name="Wu L."/>
            <person name="Ma J."/>
        </authorList>
    </citation>
    <scope>NUCLEOTIDE SEQUENCE [LARGE SCALE GENOMIC DNA]</scope>
    <source>
        <strain evidence="2">JCM 16929</strain>
    </source>
</reference>
<dbReference type="NCBIfam" id="NF038206">
    <property type="entry name" value="RGCVC_fam"/>
    <property type="match status" value="1"/>
</dbReference>
<name>A0ABP7AZG9_9ACTN</name>
<protein>
    <submittedName>
        <fullName evidence="1">Uncharacterized protein</fullName>
    </submittedName>
</protein>
<sequence length="112" mass="11980">MPDQSLPPFRLEFRLAYRGGTEDSLQTAWSAVPGDQHSALLTGLWGLDMNTSPSPLIRDPDSGSDPCQTCGHPLAMHDAIGIRWCAATTLGVGQRACLCSGVVAEARVLSHY</sequence>
<proteinExistence type="predicted"/>
<dbReference type="EMBL" id="BAABAB010000058">
    <property type="protein sequence ID" value="GAA3644122.1"/>
    <property type="molecule type" value="Genomic_DNA"/>
</dbReference>
<organism evidence="1 2">
    <name type="scientific">Microlunatus ginsengisoli</name>
    <dbReference type="NCBI Taxonomy" id="363863"/>
    <lineage>
        <taxon>Bacteria</taxon>
        <taxon>Bacillati</taxon>
        <taxon>Actinomycetota</taxon>
        <taxon>Actinomycetes</taxon>
        <taxon>Propionibacteriales</taxon>
        <taxon>Propionibacteriaceae</taxon>
        <taxon>Microlunatus</taxon>
    </lineage>
</organism>
<keyword evidence="2" id="KW-1185">Reference proteome</keyword>
<gene>
    <name evidence="1" type="ORF">GCM10022236_53460</name>
</gene>
<evidence type="ECO:0000313" key="2">
    <source>
        <dbReference type="Proteomes" id="UP001501490"/>
    </source>
</evidence>
<evidence type="ECO:0000313" key="1">
    <source>
        <dbReference type="EMBL" id="GAA3644122.1"/>
    </source>
</evidence>
<accession>A0ABP7AZG9</accession>
<dbReference type="Proteomes" id="UP001501490">
    <property type="component" value="Unassembled WGS sequence"/>
</dbReference>